<feature type="active site" description="Nucleophile" evidence="8">
    <location>
        <position position="24"/>
    </location>
</feature>
<dbReference type="GO" id="GO:0046872">
    <property type="term" value="F:metal ion binding"/>
    <property type="evidence" value="ECO:0007669"/>
    <property type="project" value="UniProtKB-KW"/>
</dbReference>
<reference evidence="11 12" key="1">
    <citation type="submission" date="2022-05" db="EMBL/GenBank/DDBJ databases">
        <title>A multi-omics perspective on studying reproductive biology in Daphnia sinensis.</title>
        <authorList>
            <person name="Jia J."/>
        </authorList>
    </citation>
    <scope>NUCLEOTIDE SEQUENCE [LARGE SCALE GENOMIC DNA]</scope>
    <source>
        <strain evidence="11 12">WSL</strain>
    </source>
</reference>
<evidence type="ECO:0000256" key="7">
    <source>
        <dbReference type="PIRNR" id="PIRNR000915"/>
    </source>
</evidence>
<evidence type="ECO:0000256" key="1">
    <source>
        <dbReference type="ARBA" id="ARBA00004202"/>
    </source>
</evidence>
<evidence type="ECO:0000256" key="6">
    <source>
        <dbReference type="ARBA" id="ARBA00023136"/>
    </source>
</evidence>
<keyword evidence="10" id="KW-0479">Metal-binding</keyword>
<protein>
    <recommendedName>
        <fullName evidence="13">Phosphoglycolate phosphatase</fullName>
    </recommendedName>
</protein>
<dbReference type="FunFam" id="3.40.50.1000:FF:000163">
    <property type="entry name" value="Pyridoxal phosphate phosphatase"/>
    <property type="match status" value="1"/>
</dbReference>
<evidence type="ECO:0000256" key="3">
    <source>
        <dbReference type="ARBA" id="ARBA00022475"/>
    </source>
</evidence>
<dbReference type="InterPro" id="IPR006357">
    <property type="entry name" value="HAD-SF_hydro_IIA"/>
</dbReference>
<evidence type="ECO:0000256" key="10">
    <source>
        <dbReference type="PIRSR" id="PIRSR000915-3"/>
    </source>
</evidence>
<evidence type="ECO:0000256" key="5">
    <source>
        <dbReference type="ARBA" id="ARBA00022801"/>
    </source>
</evidence>
<comment type="subcellular location">
    <subcellularLocation>
        <location evidence="1">Cell membrane</location>
        <topology evidence="1">Peripheral membrane protein</topology>
    </subcellularLocation>
    <subcellularLocation>
        <location evidence="2">Cytoplasm</location>
        <location evidence="2">Cytosol</location>
    </subcellularLocation>
</comment>
<proteinExistence type="inferred from homology"/>
<keyword evidence="3" id="KW-1003">Cell membrane</keyword>
<name>A0AAD5KQ26_9CRUS</name>
<evidence type="ECO:0000256" key="8">
    <source>
        <dbReference type="PIRSR" id="PIRSR000915-1"/>
    </source>
</evidence>
<dbReference type="PANTHER" id="PTHR19288:SF93">
    <property type="entry name" value="FI11325P-RELATED"/>
    <property type="match status" value="1"/>
</dbReference>
<dbReference type="PANTHER" id="PTHR19288">
    <property type="entry name" value="4-NITROPHENYLPHOSPHATASE-RELATED"/>
    <property type="match status" value="1"/>
</dbReference>
<comment type="cofactor">
    <cofactor evidence="10">
        <name>Mg(2+)</name>
        <dbReference type="ChEBI" id="CHEBI:18420"/>
    </cofactor>
    <text evidence="10">Divalent metal ions. Mg(2+) is the most effective.</text>
</comment>
<feature type="binding site" evidence="10">
    <location>
        <position position="24"/>
    </location>
    <ligand>
        <name>Mg(2+)</name>
        <dbReference type="ChEBI" id="CHEBI:18420"/>
    </ligand>
</feature>
<dbReference type="GO" id="GO:0016791">
    <property type="term" value="F:phosphatase activity"/>
    <property type="evidence" value="ECO:0007669"/>
    <property type="project" value="InterPro"/>
</dbReference>
<dbReference type="InterPro" id="IPR006349">
    <property type="entry name" value="PGP_euk"/>
</dbReference>
<evidence type="ECO:0000313" key="12">
    <source>
        <dbReference type="Proteomes" id="UP000820818"/>
    </source>
</evidence>
<feature type="binding site" evidence="9">
    <location>
        <position position="218"/>
    </location>
    <ligand>
        <name>substrate</name>
    </ligand>
</feature>
<keyword evidence="10" id="KW-0460">Magnesium</keyword>
<dbReference type="SFLD" id="SFLDG01129">
    <property type="entry name" value="C1.5:_HAD__Beta-PGM__Phosphata"/>
    <property type="match status" value="1"/>
</dbReference>
<comment type="caution">
    <text evidence="11">The sequence shown here is derived from an EMBL/GenBank/DDBJ whole genome shotgun (WGS) entry which is preliminary data.</text>
</comment>
<evidence type="ECO:0000313" key="11">
    <source>
        <dbReference type="EMBL" id="KAI9557779.1"/>
    </source>
</evidence>
<keyword evidence="12" id="KW-1185">Reference proteome</keyword>
<feature type="binding site" evidence="10">
    <location>
        <position position="26"/>
    </location>
    <ligand>
        <name>Mg(2+)</name>
        <dbReference type="ChEBI" id="CHEBI:18420"/>
    </ligand>
</feature>
<sequence length="301" mass="33262">MAAVKLSKEIARVFVNSFDTVLFDCDGVLWAGSKVLHRAVETVNYLKDSGKQIFYVTNNSTKTRAQYLEKLTKLGFNADEKEIATSGYLVASYLESINFQQTVYLIGSKGFAEELQNHGIKHTQIGPDTMATDMPSYVNGQIGLESEIGAVVIGFDEHLSYPKILKAANYLANPNCLFLASNADETFPMEIPLVVPGTGVMVKAVETASQRTAKVFGKPSVAMFEAIAKQCKINPQRTLMIGDRCNTDISFGKNCQLTTLLVLSGVTSLKHLEQYKHKEEHILVPDFYTDVLGDILDFLEQ</sequence>
<dbReference type="NCBIfam" id="TIGR01460">
    <property type="entry name" value="HAD-SF-IIA"/>
    <property type="match status" value="1"/>
</dbReference>
<dbReference type="PIRSF" id="PIRSF000915">
    <property type="entry name" value="PGP-type_phosphatase"/>
    <property type="match status" value="1"/>
</dbReference>
<feature type="active site" description="Proton donor" evidence="8">
    <location>
        <position position="26"/>
    </location>
</feature>
<accession>A0AAD5KQ26</accession>
<keyword evidence="5 7" id="KW-0378">Hydrolase</keyword>
<evidence type="ECO:0000256" key="2">
    <source>
        <dbReference type="ARBA" id="ARBA00004514"/>
    </source>
</evidence>
<gene>
    <name evidence="11" type="ORF">GHT06_014527</name>
</gene>
<dbReference type="Pfam" id="PF13242">
    <property type="entry name" value="Hydrolase_like"/>
    <property type="match status" value="1"/>
</dbReference>
<dbReference type="GO" id="GO:0005829">
    <property type="term" value="C:cytosol"/>
    <property type="evidence" value="ECO:0007669"/>
    <property type="project" value="UniProtKB-SubCell"/>
</dbReference>
<evidence type="ECO:0000256" key="9">
    <source>
        <dbReference type="PIRSR" id="PIRSR000915-2"/>
    </source>
</evidence>
<evidence type="ECO:0000256" key="4">
    <source>
        <dbReference type="ARBA" id="ARBA00022490"/>
    </source>
</evidence>
<keyword evidence="6" id="KW-0472">Membrane</keyword>
<dbReference type="Pfam" id="PF13344">
    <property type="entry name" value="Hydrolase_6"/>
    <property type="match status" value="1"/>
</dbReference>
<evidence type="ECO:0008006" key="13">
    <source>
        <dbReference type="Google" id="ProtNLM"/>
    </source>
</evidence>
<organism evidence="11 12">
    <name type="scientific">Daphnia sinensis</name>
    <dbReference type="NCBI Taxonomy" id="1820382"/>
    <lineage>
        <taxon>Eukaryota</taxon>
        <taxon>Metazoa</taxon>
        <taxon>Ecdysozoa</taxon>
        <taxon>Arthropoda</taxon>
        <taxon>Crustacea</taxon>
        <taxon>Branchiopoda</taxon>
        <taxon>Diplostraca</taxon>
        <taxon>Cladocera</taxon>
        <taxon>Anomopoda</taxon>
        <taxon>Daphniidae</taxon>
        <taxon>Daphnia</taxon>
        <taxon>Daphnia similis group</taxon>
    </lineage>
</organism>
<feature type="binding site" evidence="10">
    <location>
        <position position="243"/>
    </location>
    <ligand>
        <name>Mg(2+)</name>
        <dbReference type="ChEBI" id="CHEBI:18420"/>
    </ligand>
</feature>
<dbReference type="Gene3D" id="3.40.50.1000">
    <property type="entry name" value="HAD superfamily/HAD-like"/>
    <property type="match status" value="2"/>
</dbReference>
<comment type="similarity">
    <text evidence="7">Belongs to the HAD-like hydrolase superfamily.</text>
</comment>
<dbReference type="Proteomes" id="UP000820818">
    <property type="component" value="Linkage Group LG5"/>
</dbReference>
<keyword evidence="4" id="KW-0963">Cytoplasm</keyword>
<dbReference type="AlphaFoldDB" id="A0AAD5KQ26"/>
<dbReference type="EMBL" id="WJBH02000005">
    <property type="protein sequence ID" value="KAI9557779.1"/>
    <property type="molecule type" value="Genomic_DNA"/>
</dbReference>
<dbReference type="SFLD" id="SFLDS00003">
    <property type="entry name" value="Haloacid_Dehalogenase"/>
    <property type="match status" value="1"/>
</dbReference>
<dbReference type="GO" id="GO:0005886">
    <property type="term" value="C:plasma membrane"/>
    <property type="evidence" value="ECO:0007669"/>
    <property type="project" value="UniProtKB-SubCell"/>
</dbReference>
<dbReference type="SUPFAM" id="SSF56784">
    <property type="entry name" value="HAD-like"/>
    <property type="match status" value="1"/>
</dbReference>
<dbReference type="InterPro" id="IPR023214">
    <property type="entry name" value="HAD_sf"/>
</dbReference>
<dbReference type="NCBIfam" id="TIGR01452">
    <property type="entry name" value="PGP_euk"/>
    <property type="match status" value="1"/>
</dbReference>
<dbReference type="InterPro" id="IPR036412">
    <property type="entry name" value="HAD-like_sf"/>
</dbReference>